<dbReference type="EMBL" id="JAGPXD010000005">
    <property type="protein sequence ID" value="KAH7353332.1"/>
    <property type="molecule type" value="Genomic_DNA"/>
</dbReference>
<dbReference type="SUPFAM" id="SSF50129">
    <property type="entry name" value="GroES-like"/>
    <property type="match status" value="1"/>
</dbReference>
<dbReference type="CDD" id="cd08276">
    <property type="entry name" value="MDR7"/>
    <property type="match status" value="1"/>
</dbReference>
<dbReference type="Gene3D" id="3.90.180.10">
    <property type="entry name" value="Medium-chain alcohol dehydrogenases, catalytic domain"/>
    <property type="match status" value="1"/>
</dbReference>
<evidence type="ECO:0000313" key="2">
    <source>
        <dbReference type="EMBL" id="KAH7353332.1"/>
    </source>
</evidence>
<comment type="caution">
    <text evidence="2">The sequence shown here is derived from an EMBL/GenBank/DDBJ whole genome shotgun (WGS) entry which is preliminary data.</text>
</comment>
<dbReference type="InterPro" id="IPR013149">
    <property type="entry name" value="ADH-like_C"/>
</dbReference>
<dbReference type="Gene3D" id="3.40.50.720">
    <property type="entry name" value="NAD(P)-binding Rossmann-like Domain"/>
    <property type="match status" value="1"/>
</dbReference>
<proteinExistence type="predicted"/>
<dbReference type="Pfam" id="PF08240">
    <property type="entry name" value="ADH_N"/>
    <property type="match status" value="1"/>
</dbReference>
<dbReference type="PANTHER" id="PTHR45033">
    <property type="match status" value="1"/>
</dbReference>
<dbReference type="AlphaFoldDB" id="A0A8K0WZU2"/>
<evidence type="ECO:0000259" key="1">
    <source>
        <dbReference type="SMART" id="SM00829"/>
    </source>
</evidence>
<name>A0A8K0WZU2_9PEZI</name>
<dbReference type="Pfam" id="PF00107">
    <property type="entry name" value="ADH_zinc_N"/>
    <property type="match status" value="1"/>
</dbReference>
<evidence type="ECO:0000313" key="3">
    <source>
        <dbReference type="Proteomes" id="UP000813385"/>
    </source>
</evidence>
<gene>
    <name evidence="2" type="ORF">B0T11DRAFT_230080</name>
</gene>
<reference evidence="2" key="1">
    <citation type="journal article" date="2021" name="Nat. Commun.">
        <title>Genetic determinants of endophytism in the Arabidopsis root mycobiome.</title>
        <authorList>
            <person name="Mesny F."/>
            <person name="Miyauchi S."/>
            <person name="Thiergart T."/>
            <person name="Pickel B."/>
            <person name="Atanasova L."/>
            <person name="Karlsson M."/>
            <person name="Huettel B."/>
            <person name="Barry K.W."/>
            <person name="Haridas S."/>
            <person name="Chen C."/>
            <person name="Bauer D."/>
            <person name="Andreopoulos W."/>
            <person name="Pangilinan J."/>
            <person name="LaButti K."/>
            <person name="Riley R."/>
            <person name="Lipzen A."/>
            <person name="Clum A."/>
            <person name="Drula E."/>
            <person name="Henrissat B."/>
            <person name="Kohler A."/>
            <person name="Grigoriev I.V."/>
            <person name="Martin F.M."/>
            <person name="Hacquard S."/>
        </authorList>
    </citation>
    <scope>NUCLEOTIDE SEQUENCE</scope>
    <source>
        <strain evidence="2">MPI-CAGE-AT-0016</strain>
    </source>
</reference>
<dbReference type="SMART" id="SM00829">
    <property type="entry name" value="PKS_ER"/>
    <property type="match status" value="1"/>
</dbReference>
<dbReference type="InterPro" id="IPR036291">
    <property type="entry name" value="NAD(P)-bd_dom_sf"/>
</dbReference>
<dbReference type="SUPFAM" id="SSF51735">
    <property type="entry name" value="NAD(P)-binding Rossmann-fold domains"/>
    <property type="match status" value="1"/>
</dbReference>
<sequence>MASRWILARQEGFESSLEYQTNVPIPSASELGANQVLVKMQAASINYREIMISNPNQYSVPLPRPLVPGCDGAGTVVATGSSVSEFAPGDRVITLVADSGDGPGADDAPGTIALAAVALGQGNDGTLQSFGVFTEKTLIHAPRTLDWLPAATITCTWVTAWNVLYGKNVSHVKSDSWVLIQGTGGVSMAALQLAVAAGAKVVATTSSEERASRLMELGALHVINYRTSPDSWGREARELTPDNRGFDIVVDVAGNETLPQSLAAVRPEGIIDLVGGVGAATAEPVPAFAALFHSCTIRGLLAGTRNQAKELVRYIDEKGIKPVVDDVVFDLADVKDAYRRLKEKKHFAKIIIKIQHDE</sequence>
<dbReference type="OrthoDB" id="9930022at2759"/>
<dbReference type="InterPro" id="IPR011032">
    <property type="entry name" value="GroES-like_sf"/>
</dbReference>
<dbReference type="GO" id="GO:0016491">
    <property type="term" value="F:oxidoreductase activity"/>
    <property type="evidence" value="ECO:0007669"/>
    <property type="project" value="InterPro"/>
</dbReference>
<organism evidence="2 3">
    <name type="scientific">Plectosphaerella cucumerina</name>
    <dbReference type="NCBI Taxonomy" id="40658"/>
    <lineage>
        <taxon>Eukaryota</taxon>
        <taxon>Fungi</taxon>
        <taxon>Dikarya</taxon>
        <taxon>Ascomycota</taxon>
        <taxon>Pezizomycotina</taxon>
        <taxon>Sordariomycetes</taxon>
        <taxon>Hypocreomycetidae</taxon>
        <taxon>Glomerellales</taxon>
        <taxon>Plectosphaerellaceae</taxon>
        <taxon>Plectosphaerella</taxon>
    </lineage>
</organism>
<dbReference type="Proteomes" id="UP000813385">
    <property type="component" value="Unassembled WGS sequence"/>
</dbReference>
<protein>
    <recommendedName>
        <fullName evidence="1">Enoyl reductase (ER) domain-containing protein</fullName>
    </recommendedName>
</protein>
<dbReference type="InterPro" id="IPR052711">
    <property type="entry name" value="Zinc_ADH-like"/>
</dbReference>
<keyword evidence="3" id="KW-1185">Reference proteome</keyword>
<dbReference type="InterPro" id="IPR013154">
    <property type="entry name" value="ADH-like_N"/>
</dbReference>
<feature type="domain" description="Enoyl reductase (ER)" evidence="1">
    <location>
        <begin position="12"/>
        <end position="352"/>
    </location>
</feature>
<accession>A0A8K0WZU2</accession>
<dbReference type="PANTHER" id="PTHR45033:SF2">
    <property type="entry name" value="ZINC-TYPE ALCOHOL DEHYDROGENASE-LIKE PROTEIN C1773.06C"/>
    <property type="match status" value="1"/>
</dbReference>
<dbReference type="InterPro" id="IPR020843">
    <property type="entry name" value="ER"/>
</dbReference>